<dbReference type="KEGG" id="abra:BN85306750"/>
<dbReference type="HOGENOM" id="CLU_2784843_0_0_14"/>
<dbReference type="STRING" id="61635.BN85306750"/>
<gene>
    <name evidence="1" type="ORF">BN85306750</name>
</gene>
<dbReference type="EMBL" id="FO681348">
    <property type="protein sequence ID" value="CCV65696.1"/>
    <property type="molecule type" value="Genomic_DNA"/>
</dbReference>
<organism evidence="1 2">
    <name type="scientific">Acholeplasma brassicae</name>
    <dbReference type="NCBI Taxonomy" id="61635"/>
    <lineage>
        <taxon>Bacteria</taxon>
        <taxon>Bacillati</taxon>
        <taxon>Mycoplasmatota</taxon>
        <taxon>Mollicutes</taxon>
        <taxon>Acholeplasmatales</taxon>
        <taxon>Acholeplasmataceae</taxon>
        <taxon>Acholeplasma</taxon>
    </lineage>
</organism>
<dbReference type="AlphaFoldDB" id="U4KN87"/>
<reference evidence="1 2" key="1">
    <citation type="journal article" date="2013" name="J. Mol. Microbiol. Biotechnol.">
        <title>Analysis of the Complete Genomes of Acholeplasma brassicae , A. palmae and A. laidlawii and Their Comparison to the Obligate Parasites from ' Candidatus Phytoplasma'.</title>
        <authorList>
            <person name="Kube M."/>
            <person name="Siewert C."/>
            <person name="Migdoll A.M."/>
            <person name="Duduk B."/>
            <person name="Holz S."/>
            <person name="Rabus R."/>
            <person name="Seemuller E."/>
            <person name="Mitrovic J."/>
            <person name="Muller I."/>
            <person name="Buttner C."/>
            <person name="Reinhardt R."/>
        </authorList>
    </citation>
    <scope>NUCLEOTIDE SEQUENCE [LARGE SCALE GENOMIC DNA]</scope>
    <source>
        <strain evidence="2">0502</strain>
    </source>
</reference>
<name>U4KN87_9MOLU</name>
<protein>
    <submittedName>
        <fullName evidence="1">Uncharacterized protein</fullName>
    </submittedName>
</protein>
<dbReference type="Proteomes" id="UP000032737">
    <property type="component" value="Chromosome"/>
</dbReference>
<accession>U4KN87</accession>
<sequence length="66" mass="7975">MAWSNESRIIGEKVQVLNEKEMGVITRIDYERKLIYVLFKRLREEAYPYPEAFEQNYLTVKMSSNR</sequence>
<proteinExistence type="predicted"/>
<evidence type="ECO:0000313" key="1">
    <source>
        <dbReference type="EMBL" id="CCV65696.1"/>
    </source>
</evidence>
<dbReference type="OrthoDB" id="384755at2"/>
<dbReference type="RefSeq" id="WP_030004556.1">
    <property type="nucleotide sequence ID" value="NC_022549.1"/>
</dbReference>
<evidence type="ECO:0000313" key="2">
    <source>
        <dbReference type="Proteomes" id="UP000032737"/>
    </source>
</evidence>
<keyword evidence="2" id="KW-1185">Reference proteome</keyword>